<sequence>MWNFVQSEDRTEVYIAYLEACGASPLTAEFAAIARAIVIERTANFQNMPDATFRLVLNANSADGFSAAYVS</sequence>
<dbReference type="AlphaFoldDB" id="A0A2S0URQ1"/>
<dbReference type="EMBL" id="CP028919">
    <property type="protein sequence ID" value="AWB50496.1"/>
    <property type="molecule type" value="Genomic_DNA"/>
</dbReference>
<evidence type="ECO:0000313" key="1">
    <source>
        <dbReference type="EMBL" id="AWB50496.1"/>
    </source>
</evidence>
<proteinExistence type="predicted"/>
<geneLocation type="plasmid" evidence="1">
    <name>unnamed1</name>
</geneLocation>
<protein>
    <submittedName>
        <fullName evidence="1">Uncharacterized protein</fullName>
    </submittedName>
</protein>
<name>A0A2S0URQ1_9RHOB</name>
<evidence type="ECO:0000313" key="2">
    <source>
        <dbReference type="Proteomes" id="UP000244496"/>
    </source>
</evidence>
<organism evidence="1 2">
    <name type="scientific">Paragemmobacter aquarius</name>
    <dbReference type="NCBI Taxonomy" id="2169400"/>
    <lineage>
        <taxon>Bacteria</taxon>
        <taxon>Pseudomonadati</taxon>
        <taxon>Pseudomonadota</taxon>
        <taxon>Alphaproteobacteria</taxon>
        <taxon>Rhodobacterales</taxon>
        <taxon>Paracoccaceae</taxon>
        <taxon>Paragemmobacter</taxon>
    </lineage>
</organism>
<keyword evidence="1" id="KW-0614">Plasmid</keyword>
<dbReference type="KEGG" id="geh:HYN69_17940"/>
<gene>
    <name evidence="1" type="ORF">HYN69_17940</name>
</gene>
<keyword evidence="2" id="KW-1185">Reference proteome</keyword>
<dbReference type="Proteomes" id="UP000244496">
    <property type="component" value="Plasmid unnamed1"/>
</dbReference>
<reference evidence="1 2" key="1">
    <citation type="submission" date="2018-04" db="EMBL/GenBank/DDBJ databases">
        <title>Genome sequencing of Gemmobacter.</title>
        <authorList>
            <person name="Yi H."/>
            <person name="Baek M.-G."/>
        </authorList>
    </citation>
    <scope>NUCLEOTIDE SEQUENCE [LARGE SCALE GENOMIC DNA]</scope>
    <source>
        <strain evidence="1 2">HYN0069</strain>
        <plasmid evidence="2">Plasmid unnamed1</plasmid>
    </source>
</reference>
<accession>A0A2S0URQ1</accession>